<dbReference type="Pfam" id="PF19086">
    <property type="entry name" value="Terpene_syn_C_2"/>
    <property type="match status" value="1"/>
</dbReference>
<evidence type="ECO:0000313" key="6">
    <source>
        <dbReference type="Proteomes" id="UP001610446"/>
    </source>
</evidence>
<evidence type="ECO:0000256" key="1">
    <source>
        <dbReference type="ARBA" id="ARBA00004721"/>
    </source>
</evidence>
<evidence type="ECO:0000256" key="4">
    <source>
        <dbReference type="ARBA" id="ARBA00022842"/>
    </source>
</evidence>
<dbReference type="Proteomes" id="UP001610446">
    <property type="component" value="Unassembled WGS sequence"/>
</dbReference>
<accession>A0ABR4IQU7</accession>
<name>A0ABR4IQU7_9EURO</name>
<evidence type="ECO:0000313" key="5">
    <source>
        <dbReference type="EMBL" id="KAL2830140.1"/>
    </source>
</evidence>
<dbReference type="PROSITE" id="PS00723">
    <property type="entry name" value="POLYPRENYL_SYNTHASE_1"/>
    <property type="match status" value="1"/>
</dbReference>
<dbReference type="InterPro" id="IPR033749">
    <property type="entry name" value="Polyprenyl_synt_CS"/>
</dbReference>
<proteinExistence type="predicted"/>
<dbReference type="CDD" id="cd00685">
    <property type="entry name" value="Trans_IPPS_HT"/>
    <property type="match status" value="1"/>
</dbReference>
<evidence type="ECO:0000256" key="2">
    <source>
        <dbReference type="ARBA" id="ARBA00022679"/>
    </source>
</evidence>
<dbReference type="PANTHER" id="PTHR12001:SF44">
    <property type="entry name" value="GERANYLGERANYL PYROPHOSPHATE SYNTHASE"/>
    <property type="match status" value="1"/>
</dbReference>
<comment type="pathway">
    <text evidence="1">Secondary metabolite biosynthesis; terpenoid biosynthesis.</text>
</comment>
<comment type="caution">
    <text evidence="5">The sequence shown here is derived from an EMBL/GenBank/DDBJ whole genome shotgun (WGS) entry which is preliminary data.</text>
</comment>
<evidence type="ECO:0000256" key="3">
    <source>
        <dbReference type="ARBA" id="ARBA00022723"/>
    </source>
</evidence>
<keyword evidence="3" id="KW-0479">Metal-binding</keyword>
<dbReference type="Gene3D" id="1.10.600.10">
    <property type="entry name" value="Farnesyl Diphosphate Synthase"/>
    <property type="match status" value="2"/>
</dbReference>
<dbReference type="SUPFAM" id="SSF48576">
    <property type="entry name" value="Terpenoid synthases"/>
    <property type="match status" value="2"/>
</dbReference>
<protein>
    <submittedName>
        <fullName evidence="5">Isoprenoid synthase domain-containing protein</fullName>
    </submittedName>
</protein>
<keyword evidence="2" id="KW-0808">Transferase</keyword>
<organism evidence="5 6">
    <name type="scientific">Aspergillus pseudoustus</name>
    <dbReference type="NCBI Taxonomy" id="1810923"/>
    <lineage>
        <taxon>Eukaryota</taxon>
        <taxon>Fungi</taxon>
        <taxon>Dikarya</taxon>
        <taxon>Ascomycota</taxon>
        <taxon>Pezizomycotina</taxon>
        <taxon>Eurotiomycetes</taxon>
        <taxon>Eurotiomycetidae</taxon>
        <taxon>Eurotiales</taxon>
        <taxon>Aspergillaceae</taxon>
        <taxon>Aspergillus</taxon>
        <taxon>Aspergillus subgen. Nidulantes</taxon>
    </lineage>
</organism>
<dbReference type="PANTHER" id="PTHR12001">
    <property type="entry name" value="GERANYLGERANYL PYROPHOSPHATE SYNTHASE"/>
    <property type="match status" value="1"/>
</dbReference>
<gene>
    <name evidence="5" type="ORF">BJY01DRAFT_261003</name>
</gene>
<dbReference type="SFLD" id="SFLDS00005">
    <property type="entry name" value="Isoprenoid_Synthase_Type_I"/>
    <property type="match status" value="1"/>
</dbReference>
<keyword evidence="6" id="KW-1185">Reference proteome</keyword>
<reference evidence="5 6" key="1">
    <citation type="submission" date="2024-07" db="EMBL/GenBank/DDBJ databases">
        <title>Section-level genome sequencing and comparative genomics of Aspergillus sections Usti and Cavernicolus.</title>
        <authorList>
            <consortium name="Lawrence Berkeley National Laboratory"/>
            <person name="Nybo J.L."/>
            <person name="Vesth T.C."/>
            <person name="Theobald S."/>
            <person name="Frisvad J.C."/>
            <person name="Larsen T.O."/>
            <person name="Kjaerboelling I."/>
            <person name="Rothschild-Mancinelli K."/>
            <person name="Lyhne E.K."/>
            <person name="Kogle M.E."/>
            <person name="Barry K."/>
            <person name="Clum A."/>
            <person name="Na H."/>
            <person name="Ledsgaard L."/>
            <person name="Lin J."/>
            <person name="Lipzen A."/>
            <person name="Kuo A."/>
            <person name="Riley R."/>
            <person name="Mondo S."/>
            <person name="Labutti K."/>
            <person name="Haridas S."/>
            <person name="Pangalinan J."/>
            <person name="Salamov A.A."/>
            <person name="Simmons B.A."/>
            <person name="Magnuson J.K."/>
            <person name="Chen J."/>
            <person name="Drula E."/>
            <person name="Henrissat B."/>
            <person name="Wiebenga A."/>
            <person name="Lubbers R.J."/>
            <person name="Gomes A.C."/>
            <person name="Makela M.R."/>
            <person name="Stajich J."/>
            <person name="Grigoriev I.V."/>
            <person name="Mortensen U.H."/>
            <person name="De Vries R.P."/>
            <person name="Baker S.E."/>
            <person name="Andersen M.R."/>
        </authorList>
    </citation>
    <scope>NUCLEOTIDE SEQUENCE [LARGE SCALE GENOMIC DNA]</scope>
    <source>
        <strain evidence="5 6">CBS 123904</strain>
    </source>
</reference>
<keyword evidence="4" id="KW-0460">Magnesium</keyword>
<sequence>MEAALRDLCELSDPCDPRSFKPPLKDFFCIYPMYRSRCEALAVEGSNEFLTAWNKAVEKDGLRTDGRPFLACNTMIGNYVAWAYPECLPERVAHVVGYCDWAFFWDDVTDAMSMEKNHETTKDLMRTLMSSVGIDETHEPKLEINKLAVPFVVTMMDGKDGDIGMDHMKAWKAHLDTQASSSHGNMSWEELKQHRLREGGPEWAIRLGAWGAGIRCTEEEIESVREMINLGGVAGVLGNDYYSFNKEFDEHQRAGTVERIQNGVALLMREYGYNEEEARGIVRKEINKMEQQFIDMYEGWLKSPAPKSRSLIKYVTMVLCLYSGTMFFMSHGGRYHRTDLVTTAEDRATIIGKSQGGSLRVLEGYPPPKGLKRQASSLESSQKRKALKANNVNQSNGYSSDSMVAFAAPFSEAPSDICDAPYEYINSLQSKNMRNKFIDTLNFWLHVPSESLQVVKNIVQMLHNASLMLDDIEDNSSLRRGQPAAHVFYGTSQTINSANFIYVKTVLEATRLKNPHCIQIFIDELSNLHRGQSLDLHWRHHGRCPTTDEYIMMVDNKTGGLFRLMVGLMEAESPSAMTCTHLSRLLTLTGRYYQIRDDYMNLTSADYTTKKGFCEDLDEGKFSLPLIHLLSHSPHPDRITSALYNRPAATGLHKEVKTYILEAMQSARTFEYTREVLGHLHAEIMSTLDEAEEKMGINNGARMLLLGLGL</sequence>
<dbReference type="InterPro" id="IPR008949">
    <property type="entry name" value="Isoprenoid_synthase_dom_sf"/>
</dbReference>
<dbReference type="InterPro" id="IPR000092">
    <property type="entry name" value="Polyprenyl_synt"/>
</dbReference>
<dbReference type="Pfam" id="PF00348">
    <property type="entry name" value="polyprenyl_synt"/>
    <property type="match status" value="1"/>
</dbReference>
<dbReference type="EMBL" id="JBFXLU010000313">
    <property type="protein sequence ID" value="KAL2830140.1"/>
    <property type="molecule type" value="Genomic_DNA"/>
</dbReference>